<evidence type="ECO:0000256" key="5">
    <source>
        <dbReference type="ARBA" id="ARBA00022692"/>
    </source>
</evidence>
<keyword evidence="7" id="KW-0998">Cell outer membrane</keyword>
<comment type="similarity">
    <text evidence="2">Belongs to the outer membrane factor (OMF) (TC 1.B.17) family.</text>
</comment>
<dbReference type="PANTHER" id="PTHR30026:SF20">
    <property type="entry name" value="OUTER MEMBRANE PROTEIN TOLC"/>
    <property type="match status" value="1"/>
</dbReference>
<evidence type="ECO:0000256" key="8">
    <source>
        <dbReference type="SAM" id="Coils"/>
    </source>
</evidence>
<evidence type="ECO:0000313" key="10">
    <source>
        <dbReference type="Proteomes" id="UP000199031"/>
    </source>
</evidence>
<evidence type="ECO:0000256" key="6">
    <source>
        <dbReference type="ARBA" id="ARBA00023136"/>
    </source>
</evidence>
<dbReference type="OrthoDB" id="680214at2"/>
<evidence type="ECO:0000256" key="1">
    <source>
        <dbReference type="ARBA" id="ARBA00004442"/>
    </source>
</evidence>
<keyword evidence="10" id="KW-1185">Reference proteome</keyword>
<dbReference type="STRING" id="1465490.SAMN05444277_112108"/>
<dbReference type="GO" id="GO:0009279">
    <property type="term" value="C:cell outer membrane"/>
    <property type="evidence" value="ECO:0007669"/>
    <property type="project" value="UniProtKB-SubCell"/>
</dbReference>
<keyword evidence="8" id="KW-0175">Coiled coil</keyword>
<dbReference type="EMBL" id="FOXQ01000012">
    <property type="protein sequence ID" value="SFQ44289.1"/>
    <property type="molecule type" value="Genomic_DNA"/>
</dbReference>
<dbReference type="AlphaFoldDB" id="A0A1I5YJA1"/>
<dbReference type="GO" id="GO:1990281">
    <property type="term" value="C:efflux pump complex"/>
    <property type="evidence" value="ECO:0007669"/>
    <property type="project" value="TreeGrafter"/>
</dbReference>
<evidence type="ECO:0000313" key="9">
    <source>
        <dbReference type="EMBL" id="SFQ44289.1"/>
    </source>
</evidence>
<dbReference type="Pfam" id="PF02321">
    <property type="entry name" value="OEP"/>
    <property type="match status" value="2"/>
</dbReference>
<name>A0A1I5YJA1_9BACT</name>
<evidence type="ECO:0000256" key="4">
    <source>
        <dbReference type="ARBA" id="ARBA00022452"/>
    </source>
</evidence>
<comment type="subcellular location">
    <subcellularLocation>
        <location evidence="1">Cell outer membrane</location>
    </subcellularLocation>
</comment>
<dbReference type="RefSeq" id="WP_090661571.1">
    <property type="nucleotide sequence ID" value="NZ_FOXQ01000012.1"/>
</dbReference>
<evidence type="ECO:0000256" key="2">
    <source>
        <dbReference type="ARBA" id="ARBA00007613"/>
    </source>
</evidence>
<dbReference type="InterPro" id="IPR051906">
    <property type="entry name" value="TolC-like"/>
</dbReference>
<keyword evidence="4" id="KW-1134">Transmembrane beta strand</keyword>
<dbReference type="SUPFAM" id="SSF56954">
    <property type="entry name" value="Outer membrane efflux proteins (OEP)"/>
    <property type="match status" value="1"/>
</dbReference>
<organism evidence="9 10">
    <name type="scientific">Parafilimonas terrae</name>
    <dbReference type="NCBI Taxonomy" id="1465490"/>
    <lineage>
        <taxon>Bacteria</taxon>
        <taxon>Pseudomonadati</taxon>
        <taxon>Bacteroidota</taxon>
        <taxon>Chitinophagia</taxon>
        <taxon>Chitinophagales</taxon>
        <taxon>Chitinophagaceae</taxon>
        <taxon>Parafilimonas</taxon>
    </lineage>
</organism>
<keyword evidence="5" id="KW-0812">Transmembrane</keyword>
<feature type="coiled-coil region" evidence="8">
    <location>
        <begin position="325"/>
        <end position="352"/>
    </location>
</feature>
<gene>
    <name evidence="9" type="ORF">SAMN05444277_112108</name>
</gene>
<dbReference type="PANTHER" id="PTHR30026">
    <property type="entry name" value="OUTER MEMBRANE PROTEIN TOLC"/>
    <property type="match status" value="1"/>
</dbReference>
<reference evidence="9 10" key="1">
    <citation type="submission" date="2016-10" db="EMBL/GenBank/DDBJ databases">
        <authorList>
            <person name="de Groot N.N."/>
        </authorList>
    </citation>
    <scope>NUCLEOTIDE SEQUENCE [LARGE SCALE GENOMIC DNA]</scope>
    <source>
        <strain evidence="9 10">DSM 28286</strain>
    </source>
</reference>
<dbReference type="GO" id="GO:0015562">
    <property type="term" value="F:efflux transmembrane transporter activity"/>
    <property type="evidence" value="ECO:0007669"/>
    <property type="project" value="InterPro"/>
</dbReference>
<keyword evidence="3" id="KW-0813">Transport</keyword>
<keyword evidence="6" id="KW-0472">Membrane</keyword>
<sequence length="438" mass="47966">MKHKKYIRLALVFVLFSFIKINAQESKTLTLNEAIELGIKNSKQLKLSQAKIDEAVASTKQAAEARLPEASISGSYLRLTKPNVNLKGFGSDSSGGFTSPTISQALYGSANVSLPIYAGSKIKYGIESAKYLEQATRLDAEHDKEAVTLNIIAAYINLYKASASAKVVEENLEQSRLRDSNFASLERNGLLARNDMLRAQLQTSNFELALVDAQNSIQLATVNMNILLGLPESTKLAVDSASIARPVELQSIEAYEASADTGRNDVQALDYRSKAADAAIKIAKGDYYPSLALTGGYVAAHVPKLLTITNAVTFGLGVKYDIGSLWKTKSKVQQAEARAEQLEISRDIMTDNIHLAINQAYQTYLTDIKKIEVNNKAVLQANENYRISKNKYDNSLLLLTDLLDANVEQLRANLDLEVSKADAALDYYTLQQTAGLLK</sequence>
<proteinExistence type="inferred from homology"/>
<dbReference type="GO" id="GO:0015288">
    <property type="term" value="F:porin activity"/>
    <property type="evidence" value="ECO:0007669"/>
    <property type="project" value="TreeGrafter"/>
</dbReference>
<dbReference type="Proteomes" id="UP000199031">
    <property type="component" value="Unassembled WGS sequence"/>
</dbReference>
<evidence type="ECO:0000256" key="7">
    <source>
        <dbReference type="ARBA" id="ARBA00023237"/>
    </source>
</evidence>
<evidence type="ECO:0000256" key="3">
    <source>
        <dbReference type="ARBA" id="ARBA00022448"/>
    </source>
</evidence>
<dbReference type="Gene3D" id="1.20.1600.10">
    <property type="entry name" value="Outer membrane efflux proteins (OEP)"/>
    <property type="match status" value="1"/>
</dbReference>
<accession>A0A1I5YJA1</accession>
<dbReference type="InterPro" id="IPR003423">
    <property type="entry name" value="OMP_efflux"/>
</dbReference>
<protein>
    <submittedName>
        <fullName evidence="9">Outer membrane protein TolC</fullName>
    </submittedName>
</protein>